<keyword evidence="2" id="KW-1185">Reference proteome</keyword>
<comment type="caution">
    <text evidence="1">The sequence shown here is derived from an EMBL/GenBank/DDBJ whole genome shotgun (WGS) entry which is preliminary data.</text>
</comment>
<protein>
    <submittedName>
        <fullName evidence="1">Uncharacterized protein</fullName>
    </submittedName>
</protein>
<evidence type="ECO:0000313" key="1">
    <source>
        <dbReference type="EMBL" id="GAA0236356.1"/>
    </source>
</evidence>
<reference evidence="1 2" key="1">
    <citation type="journal article" date="2019" name="Int. J. Syst. Evol. Microbiol.">
        <title>The Global Catalogue of Microorganisms (GCM) 10K type strain sequencing project: providing services to taxonomists for standard genome sequencing and annotation.</title>
        <authorList>
            <consortium name="The Broad Institute Genomics Platform"/>
            <consortium name="The Broad Institute Genome Sequencing Center for Infectious Disease"/>
            <person name="Wu L."/>
            <person name="Ma J."/>
        </authorList>
    </citation>
    <scope>NUCLEOTIDE SEQUENCE [LARGE SCALE GENOMIC DNA]</scope>
    <source>
        <strain evidence="1 2">JCM 10425</strain>
    </source>
</reference>
<accession>A0ABN0U2B7</accession>
<proteinExistence type="predicted"/>
<dbReference type="EMBL" id="BAAAGX010000008">
    <property type="protein sequence ID" value="GAA0236356.1"/>
    <property type="molecule type" value="Genomic_DNA"/>
</dbReference>
<name>A0ABN0U2B7_9ACTN</name>
<gene>
    <name evidence="1" type="ORF">GCM10009539_22100</name>
</gene>
<evidence type="ECO:0000313" key="2">
    <source>
        <dbReference type="Proteomes" id="UP001500967"/>
    </source>
</evidence>
<dbReference type="Proteomes" id="UP001500967">
    <property type="component" value="Unassembled WGS sequence"/>
</dbReference>
<sequence>MLSLVVVPRVASATDVVRVCSHNRLGGQFYCGGPYGETGEAWHTYPNGAQQIFVVGLDHSVWTRDSGSGRWSDWGSYSGQLYSGVRTSNSNEWIYSIAAIGSHNRWWYRDRQNDGWTNWHMSGWLD</sequence>
<organism evidence="1 2">
    <name type="scientific">Cryptosporangium japonicum</name>
    <dbReference type="NCBI Taxonomy" id="80872"/>
    <lineage>
        <taxon>Bacteria</taxon>
        <taxon>Bacillati</taxon>
        <taxon>Actinomycetota</taxon>
        <taxon>Actinomycetes</taxon>
        <taxon>Cryptosporangiales</taxon>
        <taxon>Cryptosporangiaceae</taxon>
        <taxon>Cryptosporangium</taxon>
    </lineage>
</organism>